<dbReference type="GeneTree" id="ENSGT00980000198596"/>
<dbReference type="PANTHER" id="PTHR47135">
    <property type="entry name" value="FIBRONECTIN TYPE III DOMAIN-CONTAINING PROTEIN 7"/>
    <property type="match status" value="1"/>
</dbReference>
<feature type="chain" id="PRO_5018739392" description="Fibronectin type-III domain-containing protein" evidence="1">
    <location>
        <begin position="21"/>
        <end position="671"/>
    </location>
</feature>
<name>A0A3Q3GM38_9LABR</name>
<keyword evidence="1" id="KW-0732">Signal</keyword>
<protein>
    <recommendedName>
        <fullName evidence="2">Fibronectin type-III domain-containing protein</fullName>
    </recommendedName>
</protein>
<dbReference type="Gene3D" id="2.60.40.10">
    <property type="entry name" value="Immunoglobulins"/>
    <property type="match status" value="4"/>
</dbReference>
<dbReference type="InterPro" id="IPR003961">
    <property type="entry name" value="FN3_dom"/>
</dbReference>
<dbReference type="SMART" id="SM00060">
    <property type="entry name" value="FN3"/>
    <property type="match status" value="4"/>
</dbReference>
<dbReference type="InterPro" id="IPR036116">
    <property type="entry name" value="FN3_sf"/>
</dbReference>
<dbReference type="PANTHER" id="PTHR47135:SF3">
    <property type="entry name" value="FIBRONECTIN TYPE-III DOMAIN-CONTAINING PROTEIN"/>
    <property type="match status" value="1"/>
</dbReference>
<evidence type="ECO:0000313" key="3">
    <source>
        <dbReference type="Ensembl" id="ENSLBEP00000032429.1"/>
    </source>
</evidence>
<dbReference type="AlphaFoldDB" id="A0A3Q3GM38"/>
<evidence type="ECO:0000259" key="2">
    <source>
        <dbReference type="PROSITE" id="PS50853"/>
    </source>
</evidence>
<dbReference type="Ensembl" id="ENSLBET00000033875.1">
    <property type="protein sequence ID" value="ENSLBEP00000032429.1"/>
    <property type="gene ID" value="ENSLBEG00000024436.1"/>
</dbReference>
<dbReference type="CDD" id="cd00063">
    <property type="entry name" value="FN3"/>
    <property type="match status" value="1"/>
</dbReference>
<evidence type="ECO:0000256" key="1">
    <source>
        <dbReference type="SAM" id="SignalP"/>
    </source>
</evidence>
<dbReference type="SUPFAM" id="SSF49265">
    <property type="entry name" value="Fibronectin type III"/>
    <property type="match status" value="5"/>
</dbReference>
<dbReference type="PROSITE" id="PS50853">
    <property type="entry name" value="FN3"/>
    <property type="match status" value="1"/>
</dbReference>
<dbReference type="InterPro" id="IPR013783">
    <property type="entry name" value="Ig-like_fold"/>
</dbReference>
<reference evidence="3" key="2">
    <citation type="submission" date="2025-09" db="UniProtKB">
        <authorList>
            <consortium name="Ensembl"/>
        </authorList>
    </citation>
    <scope>IDENTIFICATION</scope>
</reference>
<dbReference type="InParanoid" id="A0A3Q3GM38"/>
<organism evidence="3 4">
    <name type="scientific">Labrus bergylta</name>
    <name type="common">ballan wrasse</name>
    <dbReference type="NCBI Taxonomy" id="56723"/>
    <lineage>
        <taxon>Eukaryota</taxon>
        <taxon>Metazoa</taxon>
        <taxon>Chordata</taxon>
        <taxon>Craniata</taxon>
        <taxon>Vertebrata</taxon>
        <taxon>Euteleostomi</taxon>
        <taxon>Actinopterygii</taxon>
        <taxon>Neopterygii</taxon>
        <taxon>Teleostei</taxon>
        <taxon>Neoteleostei</taxon>
        <taxon>Acanthomorphata</taxon>
        <taxon>Eupercaria</taxon>
        <taxon>Labriformes</taxon>
        <taxon>Labridae</taxon>
        <taxon>Labrus</taxon>
    </lineage>
</organism>
<feature type="signal peptide" evidence="1">
    <location>
        <begin position="1"/>
        <end position="20"/>
    </location>
</feature>
<reference evidence="3" key="1">
    <citation type="submission" date="2025-08" db="UniProtKB">
        <authorList>
            <consortium name="Ensembl"/>
        </authorList>
    </citation>
    <scope>IDENTIFICATION</scope>
</reference>
<accession>A0A3Q3GM38</accession>
<evidence type="ECO:0000313" key="4">
    <source>
        <dbReference type="Proteomes" id="UP000261660"/>
    </source>
</evidence>
<dbReference type="Proteomes" id="UP000261660">
    <property type="component" value="Unplaced"/>
</dbReference>
<feature type="domain" description="Fibronectin type-III" evidence="2">
    <location>
        <begin position="325"/>
        <end position="414"/>
    </location>
</feature>
<sequence>KKTCIKTTFVYIFFIFKCLSFNSEPCPPTNVQANMECEQLSATVSWQKSNLAVGYVAYFDNYNDHYSSCVASYTENQCVVSGLMCGTLYSTNIASREVKLAKLRRDVQLAPFKWGCFSNPETIRIRLLKINVYGIELFIQHVEPYPGQHIKASFNLCIGLNIHFNPVGPCQTSSIEAIMDCEAHSATISWQPSVGTESYVTELTASSGHSTSCTTNYTHCELSSLKCGEEYNVSLYNLTVSAQNLACNNTETSQQYRLMTGSPPNFSLTAVVDGNLQTLCATQQNICNVTGLSCGETYNLSLTGSNTQCSLTAPMHFNLTTRPCPPKHVAVNLQCGSRTAVLSWEERSDVELYVASAIKASGGEVQHCNSTNSTCQFSSLDCGEMYNFTATAHSQGCSSTASSTVFIQTGTAEPCPPVIMSAQGLCQSEEVQIFWRQVRGVVNYLITATGSLGYVETFNTTQNQLLAALPCGQDYNVTVKGQGSECDTPCIPRHVTTYVQCESNMGSVSWGPSDGAETYVAIATGLDGHTHKCLTNTTSCTWNDLHCGEEYTVLVRAKGDNCTSLPSNSTVIHMGMLLLMDCENNTAVMSWSASRGAVKYSVTAIGRHNNVSCLSSDLSCSLGNLTCGSRYTAQVAAMDDNCSSIPSQAVMFNSGNRNTNTSLHSCSFIVL</sequence>
<proteinExistence type="predicted"/>
<keyword evidence="4" id="KW-1185">Reference proteome</keyword>